<keyword evidence="10" id="KW-1185">Reference proteome</keyword>
<dbReference type="InterPro" id="IPR050171">
    <property type="entry name" value="MFS_Transporters"/>
</dbReference>
<evidence type="ECO:0000256" key="4">
    <source>
        <dbReference type="ARBA" id="ARBA00022692"/>
    </source>
</evidence>
<gene>
    <name evidence="9" type="ORF">ACJDUG_09800</name>
</gene>
<sequence length="414" mass="45454">MLKIFKTYRGLPKSIYILFIAQIINRFGDFVVPFLTLYLTQKIGLSAGISGIIVTANILIGIPASLIGGKTADSLGRRKTYLWSQSIAAISLLPCAVFKNPVIIVTCLMINAFFTGFIRPALSAIVADVLPPKQRQLGFSLQYLGTNIGVSLGPIVAGILFKNMLPMLFIGDALTSLLAVILIALYVEETNPSHNKVIRQFEKEEKGGVIRAFAKRPYLCIFLVVYIAYCFVYTQHRFSLPITMGDIYKLDGSTRFGYLMSINAFTVIFLTVAITSLTHKFHALTKIIIAGILYAIGFGMIGIIHNFALFVLSTVIWTIGEILVTTSFGVYISNNSPSNYRASFNAVGGLSWSIGGALGTSLAGKFIDSFGLNYIWSLTFIIAVIATIVMYVVKILSVNEENRLKEEKCKEVKA</sequence>
<evidence type="ECO:0000256" key="2">
    <source>
        <dbReference type="ARBA" id="ARBA00022448"/>
    </source>
</evidence>
<evidence type="ECO:0000313" key="10">
    <source>
        <dbReference type="Proteomes" id="UP001623591"/>
    </source>
</evidence>
<comment type="subcellular location">
    <subcellularLocation>
        <location evidence="1">Cell membrane</location>
        <topology evidence="1">Multi-pass membrane protein</topology>
    </subcellularLocation>
</comment>
<evidence type="ECO:0000256" key="7">
    <source>
        <dbReference type="SAM" id="Phobius"/>
    </source>
</evidence>
<dbReference type="InterPro" id="IPR020846">
    <property type="entry name" value="MFS_dom"/>
</dbReference>
<feature type="transmembrane region" description="Helical" evidence="7">
    <location>
        <begin position="344"/>
        <end position="362"/>
    </location>
</feature>
<feature type="transmembrane region" description="Helical" evidence="7">
    <location>
        <begin position="256"/>
        <end position="275"/>
    </location>
</feature>
<dbReference type="InterPro" id="IPR011701">
    <property type="entry name" value="MFS"/>
</dbReference>
<dbReference type="InterPro" id="IPR005829">
    <property type="entry name" value="Sugar_transporter_CS"/>
</dbReference>
<name>A0ABW8T6D0_9CLOT</name>
<dbReference type="Pfam" id="PF07690">
    <property type="entry name" value="MFS_1"/>
    <property type="match status" value="1"/>
</dbReference>
<protein>
    <submittedName>
        <fullName evidence="9">MDR family MFS transporter</fullName>
    </submittedName>
</protein>
<feature type="transmembrane region" description="Helical" evidence="7">
    <location>
        <begin position="45"/>
        <end position="68"/>
    </location>
</feature>
<comment type="caution">
    <text evidence="9">The sequence shown here is derived from an EMBL/GenBank/DDBJ whole genome shotgun (WGS) entry which is preliminary data.</text>
</comment>
<organism evidence="9 10">
    <name type="scientific">Candidatus Clostridium stratigraminis</name>
    <dbReference type="NCBI Taxonomy" id="3381661"/>
    <lineage>
        <taxon>Bacteria</taxon>
        <taxon>Bacillati</taxon>
        <taxon>Bacillota</taxon>
        <taxon>Clostridia</taxon>
        <taxon>Eubacteriales</taxon>
        <taxon>Clostridiaceae</taxon>
        <taxon>Clostridium</taxon>
    </lineage>
</organism>
<evidence type="ECO:0000256" key="6">
    <source>
        <dbReference type="ARBA" id="ARBA00023136"/>
    </source>
</evidence>
<feature type="transmembrane region" description="Helical" evidence="7">
    <location>
        <begin position="15"/>
        <end position="39"/>
    </location>
</feature>
<dbReference type="InterPro" id="IPR036259">
    <property type="entry name" value="MFS_trans_sf"/>
</dbReference>
<feature type="transmembrane region" description="Helical" evidence="7">
    <location>
        <begin position="167"/>
        <end position="187"/>
    </location>
</feature>
<dbReference type="PANTHER" id="PTHR23517">
    <property type="entry name" value="RESISTANCE PROTEIN MDTM, PUTATIVE-RELATED-RELATED"/>
    <property type="match status" value="1"/>
</dbReference>
<evidence type="ECO:0000256" key="1">
    <source>
        <dbReference type="ARBA" id="ARBA00004651"/>
    </source>
</evidence>
<feature type="transmembrane region" description="Helical" evidence="7">
    <location>
        <begin position="103"/>
        <end position="122"/>
    </location>
</feature>
<feature type="domain" description="Major facilitator superfamily (MFS) profile" evidence="8">
    <location>
        <begin position="14"/>
        <end position="402"/>
    </location>
</feature>
<feature type="transmembrane region" description="Helical" evidence="7">
    <location>
        <begin position="143"/>
        <end position="161"/>
    </location>
</feature>
<keyword evidence="5 7" id="KW-1133">Transmembrane helix</keyword>
<dbReference type="SUPFAM" id="SSF103473">
    <property type="entry name" value="MFS general substrate transporter"/>
    <property type="match status" value="1"/>
</dbReference>
<evidence type="ECO:0000256" key="3">
    <source>
        <dbReference type="ARBA" id="ARBA00022475"/>
    </source>
</evidence>
<feature type="transmembrane region" description="Helical" evidence="7">
    <location>
        <begin position="374"/>
        <end position="393"/>
    </location>
</feature>
<reference evidence="9 10" key="1">
    <citation type="submission" date="2024-11" db="EMBL/GenBank/DDBJ databases">
        <authorList>
            <person name="Heng Y.C."/>
            <person name="Lim A.C.H."/>
            <person name="Lee J.K.Y."/>
            <person name="Kittelmann S."/>
        </authorList>
    </citation>
    <scope>NUCLEOTIDE SEQUENCE [LARGE SCALE GENOMIC DNA]</scope>
    <source>
        <strain evidence="9 10">WILCCON 0185</strain>
    </source>
</reference>
<proteinExistence type="predicted"/>
<keyword evidence="6 7" id="KW-0472">Membrane</keyword>
<dbReference type="EMBL" id="JBJHZZ010000005">
    <property type="protein sequence ID" value="MFL0247267.1"/>
    <property type="molecule type" value="Genomic_DNA"/>
</dbReference>
<evidence type="ECO:0000313" key="9">
    <source>
        <dbReference type="EMBL" id="MFL0247267.1"/>
    </source>
</evidence>
<dbReference type="PROSITE" id="PS00216">
    <property type="entry name" value="SUGAR_TRANSPORT_1"/>
    <property type="match status" value="1"/>
</dbReference>
<dbReference type="PANTHER" id="PTHR23517:SF2">
    <property type="entry name" value="MULTIDRUG RESISTANCE PROTEIN MDTH"/>
    <property type="match status" value="1"/>
</dbReference>
<dbReference type="Proteomes" id="UP001623591">
    <property type="component" value="Unassembled WGS sequence"/>
</dbReference>
<feature type="transmembrane region" description="Helical" evidence="7">
    <location>
        <begin position="314"/>
        <end position="332"/>
    </location>
</feature>
<feature type="transmembrane region" description="Helical" evidence="7">
    <location>
        <begin position="218"/>
        <end position="236"/>
    </location>
</feature>
<dbReference type="Gene3D" id="1.20.1250.20">
    <property type="entry name" value="MFS general substrate transporter like domains"/>
    <property type="match status" value="1"/>
</dbReference>
<keyword evidence="4 7" id="KW-0812">Transmembrane</keyword>
<accession>A0ABW8T6D0</accession>
<evidence type="ECO:0000256" key="5">
    <source>
        <dbReference type="ARBA" id="ARBA00022989"/>
    </source>
</evidence>
<evidence type="ECO:0000259" key="8">
    <source>
        <dbReference type="PROSITE" id="PS50850"/>
    </source>
</evidence>
<feature type="transmembrane region" description="Helical" evidence="7">
    <location>
        <begin position="287"/>
        <end position="308"/>
    </location>
</feature>
<keyword evidence="2" id="KW-0813">Transport</keyword>
<dbReference type="PROSITE" id="PS50850">
    <property type="entry name" value="MFS"/>
    <property type="match status" value="1"/>
</dbReference>
<dbReference type="RefSeq" id="WP_406769719.1">
    <property type="nucleotide sequence ID" value="NZ_JBJHZZ010000005.1"/>
</dbReference>
<keyword evidence="3" id="KW-1003">Cell membrane</keyword>
<dbReference type="CDD" id="cd17329">
    <property type="entry name" value="MFS_MdtH_MDR_like"/>
    <property type="match status" value="1"/>
</dbReference>